<evidence type="ECO:0008006" key="3">
    <source>
        <dbReference type="Google" id="ProtNLM"/>
    </source>
</evidence>
<protein>
    <recommendedName>
        <fullName evidence="3">Cytoplasmic tRNA 2-thiolation protein 1 C-terminal domain-containing protein</fullName>
    </recommendedName>
</protein>
<comment type="caution">
    <text evidence="1">The sequence shown here is derived from an EMBL/GenBank/DDBJ whole genome shotgun (WGS) entry which is preliminary data.</text>
</comment>
<gene>
    <name evidence="1" type="ORF">PCASD_15157</name>
</gene>
<sequence length="157" mass="16422">MGAELLRPGGIFDFCLPGFTSPGGDALSLNRPAGSDLSSSRLETGPGASHAYRDAILIVSGVSMAGAVKTNVKRPTQQSCLRCGSLASQLLCQACALIDGLNAQTQKHGSALPKLHTNHESARNWYPVPLAAEFLVAKQAGLMISQGMSSPHNIRPL</sequence>
<dbReference type="Proteomes" id="UP000235392">
    <property type="component" value="Unassembled WGS sequence"/>
</dbReference>
<evidence type="ECO:0000313" key="2">
    <source>
        <dbReference type="Proteomes" id="UP000235392"/>
    </source>
</evidence>
<organism evidence="1 2">
    <name type="scientific">Puccinia coronata f. sp. avenae</name>
    <dbReference type="NCBI Taxonomy" id="200324"/>
    <lineage>
        <taxon>Eukaryota</taxon>
        <taxon>Fungi</taxon>
        <taxon>Dikarya</taxon>
        <taxon>Basidiomycota</taxon>
        <taxon>Pucciniomycotina</taxon>
        <taxon>Pucciniomycetes</taxon>
        <taxon>Pucciniales</taxon>
        <taxon>Pucciniaceae</taxon>
        <taxon>Puccinia</taxon>
    </lineage>
</organism>
<evidence type="ECO:0000313" key="1">
    <source>
        <dbReference type="EMBL" id="PLW34447.1"/>
    </source>
</evidence>
<dbReference type="AlphaFoldDB" id="A0A2N5U9N6"/>
<dbReference type="EMBL" id="PGCI01000197">
    <property type="protein sequence ID" value="PLW34447.1"/>
    <property type="molecule type" value="Genomic_DNA"/>
</dbReference>
<reference evidence="1 2" key="1">
    <citation type="submission" date="2017-11" db="EMBL/GenBank/DDBJ databases">
        <title>De novo assembly and phasing of dikaryotic genomes from two isolates of Puccinia coronata f. sp. avenae, the causal agent of oat crown rust.</title>
        <authorList>
            <person name="Miller M.E."/>
            <person name="Zhang Y."/>
            <person name="Omidvar V."/>
            <person name="Sperschneider J."/>
            <person name="Schwessinger B."/>
            <person name="Raley C."/>
            <person name="Palmer J.M."/>
            <person name="Garnica D."/>
            <person name="Upadhyaya N."/>
            <person name="Rathjen J."/>
            <person name="Taylor J.M."/>
            <person name="Park R.F."/>
            <person name="Dodds P.N."/>
            <person name="Hirsch C.D."/>
            <person name="Kianian S.F."/>
            <person name="Figueroa M."/>
        </authorList>
    </citation>
    <scope>NUCLEOTIDE SEQUENCE [LARGE SCALE GENOMIC DNA]</scope>
    <source>
        <strain evidence="1">12SD80</strain>
    </source>
</reference>
<name>A0A2N5U9N6_9BASI</name>
<accession>A0A2N5U9N6</accession>
<proteinExistence type="predicted"/>